<keyword evidence="1" id="KW-0963">Cytoplasm</keyword>
<evidence type="ECO:0000313" key="9">
    <source>
        <dbReference type="EMBL" id="OXA45357.1"/>
    </source>
</evidence>
<dbReference type="PANTHER" id="PTHR30612:SF0">
    <property type="entry name" value="CHLOROPLAST PROTEIN-TRANSPORTING ATPASE"/>
    <property type="match status" value="1"/>
</dbReference>
<dbReference type="InterPro" id="IPR014018">
    <property type="entry name" value="SecA_motor_DEAD"/>
</dbReference>
<dbReference type="GO" id="GO:0006886">
    <property type="term" value="P:intracellular protein transport"/>
    <property type="evidence" value="ECO:0007669"/>
    <property type="project" value="InterPro"/>
</dbReference>
<dbReference type="Proteomes" id="UP000198287">
    <property type="component" value="Unassembled WGS sequence"/>
</dbReference>
<protein>
    <submittedName>
        <fullName evidence="9">Protein translocase subunit SecA 2</fullName>
    </submittedName>
</protein>
<evidence type="ECO:0000259" key="8">
    <source>
        <dbReference type="PROSITE" id="PS51196"/>
    </source>
</evidence>
<feature type="coiled-coil region" evidence="4">
    <location>
        <begin position="3177"/>
        <end position="3204"/>
    </location>
</feature>
<evidence type="ECO:0000256" key="4">
    <source>
        <dbReference type="SAM" id="Coils"/>
    </source>
</evidence>
<keyword evidence="3" id="KW-0811">Translocation</keyword>
<dbReference type="InterPro" id="IPR036670">
    <property type="entry name" value="SecA_X-link_sf"/>
</dbReference>
<keyword evidence="4" id="KW-0175">Coiled coil</keyword>
<dbReference type="Gene3D" id="3.90.1440.10">
    <property type="entry name" value="SecA, preprotein cross-linking domain"/>
    <property type="match status" value="1"/>
</dbReference>
<dbReference type="InterPro" id="IPR000185">
    <property type="entry name" value="SecA"/>
</dbReference>
<dbReference type="OrthoDB" id="7553586at2759"/>
<organism evidence="9 10">
    <name type="scientific">Folsomia candida</name>
    <name type="common">Springtail</name>
    <dbReference type="NCBI Taxonomy" id="158441"/>
    <lineage>
        <taxon>Eukaryota</taxon>
        <taxon>Metazoa</taxon>
        <taxon>Ecdysozoa</taxon>
        <taxon>Arthropoda</taxon>
        <taxon>Hexapoda</taxon>
        <taxon>Collembola</taxon>
        <taxon>Entomobryomorpha</taxon>
        <taxon>Isotomoidea</taxon>
        <taxon>Isotomidae</taxon>
        <taxon>Proisotominae</taxon>
        <taxon>Folsomia</taxon>
    </lineage>
</organism>
<dbReference type="InterPro" id="IPR011115">
    <property type="entry name" value="SecA_DEAD"/>
</dbReference>
<feature type="domain" description="SecA family profile" evidence="8">
    <location>
        <begin position="2889"/>
        <end position="3649"/>
    </location>
</feature>
<dbReference type="GO" id="GO:0005524">
    <property type="term" value="F:ATP binding"/>
    <property type="evidence" value="ECO:0007669"/>
    <property type="project" value="InterPro"/>
</dbReference>
<feature type="transmembrane region" description="Helical" evidence="5">
    <location>
        <begin position="4005"/>
        <end position="4025"/>
    </location>
</feature>
<keyword evidence="5" id="KW-0812">Transmembrane</keyword>
<feature type="transmembrane region" description="Helical" evidence="5">
    <location>
        <begin position="3941"/>
        <end position="3961"/>
    </location>
</feature>
<feature type="domain" description="Helicase C-terminal" evidence="7">
    <location>
        <begin position="3491"/>
        <end position="3651"/>
    </location>
</feature>
<keyword evidence="5" id="KW-0472">Membrane</keyword>
<dbReference type="PANTHER" id="PTHR30612">
    <property type="entry name" value="SECA INNER MEMBRANE COMPONENT OF SEC PROTEIN SECRETION SYSTEM"/>
    <property type="match status" value="1"/>
</dbReference>
<dbReference type="Gene3D" id="3.40.50.300">
    <property type="entry name" value="P-loop containing nucleotide triphosphate hydrolases"/>
    <property type="match status" value="3"/>
</dbReference>
<sequence length="4571" mass="514202">MVSDSPPPTYDPTTTKINFPPELDAALDIMIKADGNKDKTKSEATAALGDTISKFSSHFSSPSNMWTVFDAMKKFIATQPAFSDQFNYTNQLALILDSISTPDKTRDEKVIQLIADFKNKIATKGDQIGQDVATWVTGNGDKITPINLSLLQIVLEKVGFPLQQKSWASAITILQNKYCILLPTEGNTWLSEVASTLMKVVPSELNNQSRIELVTLLQFCITTSLDMQKFQDLLKNILTVLEKDDKTVRISITKLILKAIQLSMYSPKFIIPVDFLKMMREISPTAAIVNFTGVMMSYVREILQNCKDTGYVEEMVDMLSFADLEGIFISDVVDGVVAMTINQIHPVDSKVYPDVFKELRKNNGKLTLTPKSAEELLKSVQHSIETDNLDKFAQLVFQLVEICAGSDHNFADDDIKNKFVSDFGTLFKNRLITVVEIADKKIVPLQIFCTTFTSLIQLGFDIDGETFTKMNDFQTRESSKIGNDEKISYRGMMSATVEKWGESLSTKIGLDLWKNLLKDEQFDDNGSLANSILTSIPFSDETWDFILHEVVWKETPSREDNIYRGLVTLASNSKFPRSRVVDVVKHRYSKLTLHFFIAWINNKKNENISPEVDDVFKNGTKYQEWMDQYKDQDSDNLLTLLMKFVDLEFLKDAPAEIQLFFDLHECLITRAKGGTFSSVYWVKWMAWQIIFVFGVNIGVDFNFKLIDKVDPESVRLGVKLLLDFPMEKGTPMEVGEGIQIFKISITSITPKDCVKMDSDPPSPTDDPTTIKINFPLDFTTKLDSLLQDYSNKDEIMSEAMAALGDTISKFSSHLSSPANMWIIFDAMREFAFEEKRFFNLFNYTNQVALILDRTLESAERTERITELIRDFKTNVDFADKLDQLEPDVAKWVLENGDKITPIYTKLLQIVLEKVGFPLQQKSWARAIQILQNGNFILLPPEDENIWLIEVETSLLNRAPSDLDHQGRTEFLTLLQLSIRKSLNMKQFKDLVKKILKVSNDKTVRILIIKVILKAVQLYVYSPMFVIPVKFLKMMREISPIAEIVNFTEVMMSYVREILENCKVTRYVEKMVKILSFQDLEGLFIGDVVNGVVAMTTSQLHPIDSKVYAAVFKVLRKNNGKLALTAKSAEQLLTSAKNLIEPDNLDKFALLVFQLIEICVGSDQNFSDADAKNKFMSDCGTLFKNLLITAVEVADKKMMSATVEKFYKSISTQIGLDLWINLLKNEQFDDTGTLANSILANISFSDETWDSILNEVVWKETPSREDNIYRGLVTLASNSKFPRSRVVDVVKHRYCELTLNFFIAWINNKKNEKITQQVGEVLKHGTKYEEWMNQNKPEDFNNLSTLLSKFKDFTFLKDAPSEIKLFYELHKALVFVVGGETKRMKGVIRFHPVYWLKWMAWQIIFVFGVNIGVDWDLKLIDKVDLGSRSWGGKNNEVDPSGQFYPWAKDYDFRNQVQELKYAIRVEDETLLIPAVPKSAAMEPVSGMDDDYKSSLDTFLDMAFGDDKKIADEIRAAFPSGPDHFKDAFSSDENFKKAMGALVKFPGLLQRLEKLHIINVLLIVLRKWGDVDKENFPKYVITPDYTSEDFIHLGTFAGMQTPFCDDAIVKEILERADFPKKSETWEVGLQFLQKPETYFVKDPDYVISVFNSVVQMAPAEVKVQKDREFMLDILKCSMRKGIDGEKLVKFVNAMLDLFDAKISGDAAVPEDDEYKMEGYLITKLSLPALEFGFYSNAKPENRIPQKIIDFMSQIREEYLTGTFLSYSLDILKTGSEADTEYANSLATVFATAINNPGIFSDNKESLPVLVDVLCSKRFRLDGTVYEHILQTLQSAVGSLGVGADEAEKIGAAVEALFKTKDDKFANIMNLIKTLGQVEETKKRSNFVDSDSQTKFLSKVGASFKEYLSQAGSLEETKEKPAYFAALTSILKLGFELGQDDTLKLVGLLEKDGKTQSDLLYVLETALHQLKGKDGTANDPAKWMDFLNDAKLDATGRLASAILVNVNLTMDQRVEFIKDKVSTWDKSGQGMILRSIYELAGADGFPGSGISPLVPLLKEPELTDSIFQVINVWVKNEKTGDIADQESGLLNCCLDFIHRGLDSDGNDDPPRYGTKLLLALQKHEDLLDDATKSGLAALLKSQINYNGDSEVKESLIEICVKYKWSNITMPDVAKILDDAPYKIEIIKDLIPLYEATPSEPVAQSLADYLAKSIEFGENIPDAVQKLLFSTKTTEVVVTLLKFLSNCVRISAPPLPDKWIPTILDFMEKRELPKVRVEQVEIIENMATLLFLLEVNYGLDQETWTRWKALIEKSGGNMRAQRYANLTQLAISDRVTTPEEKIDVNDYAKSWAAEWARFDPVGVQLLVRNIAANKGLKLATKLQIVCVTADMASAPRPEKEELKSAKEEHNPLETQGALYFHAISLMAESDDDLNNVDQLVKIKDKFKTHQLSALENLAKMLAKTYVLSQKWDEATAIFKTVITNQDPTVYDHLEGLKSIQNKDLKPAEKIQDLATLTKLQIPIAPFCSRVGLDLFSEPVSNLVTFLQSFEPGVITESEIATSDPWTWPTKLLRGFILSKITKDDTTHQKDTILQQFDPLWSTWTRLVTPPRFNTTHLSEDTQICKNLRETLQTLVGTTWDLGTVNFVTFLLSQIRPIPDFTAKPLPLTFPQVKTNWLKNTPPNEAITDESATTFFAKAKDTGFLDGMGKNLTALYTLTSCGVKAEDLIPFMDQLQGLELTSKLDELSIAIPTVKEQSGDFSLEKLSNYLQNWFLETKASVIFEISTTQKSIVVDMLKSMNQFENQKTNDFESLQEILAIMQKRLDHGADSGEELIKKQLMTYTTLIQAMYTYSLEIKTVLKVVQDEKTEISKWLSGLSIAPKSEDVKERSIDELMKLLEDSKSEGLDLPEIRKLYDSIIAKGAEWKDKKEDDVKSWAKKVNKDTDKAEVIAGLVQAVALTKKDTKPRNAQILALLTLTQSYEKGNGRLARVETGEGKSLIIALFAAYVKLTQDLKVDIVTPSSILAARDSHLFADFYTLLSLDSGFLTTIPTDKSYEKDVLYGDPQSLQSDCLRVDFHFEDDLRKKRPFSLVIVDEVDSMLIDQAANTTKLVEPVPGVEFLAPLFAAIWRIVNDTGNMLIPINNAKYCPQEVTKTDCTDLVSVLSQITKRHGPPSILTESVKNFAERMAELETKDAKAREALKLLIRNKLIPGDIGPADDPTTDDTLNKIIQKRWNTDEKTSLVHICGKFLGRKVQIWGLDAEKGLALSATYHTDQEPKDIPDHFKFLPIFEMEGKLVQLLEASGNNAASFLFNRVTEKIKALVVFSDDKNVDRDSDKLVLPQHFKSLYNFKLQRWIRSAITARYYVHEDQDYVLKVLDGDKHTRIVPVDWQNTGILEESSVWPDGVHQFLQIKHLLATTPEQITTNFLSNVSYFKRYGKNVFGLTGTLGSAKEKELLSKTYQVGTVNVPTFQAKRHALLKNMTLETSDEWIEAIVTSVVANVRLQRAVLLICKTIEEADHFKDTIETKAKDTGEQFDIQKYTRLDQTEETKVPENQLKGGSIIIATMLAGRGTDFQIDEKLAEKGGLHVILTFFPNNVRVEDQATGRAARKGQPGSSQLIVLAENEDVDRVAADWISKGTGILTESRDKNEDLTLDNVQKNVLPMITREDGHFQKYCTIRKKLADAGDDFDKKYTLAWLDEQWGIALDKAKPLEEGDPGQDVLQKEFDDKMASLEKAVDDQGKNYKDEIANPQTNLLLGAGYVQKGDDSSLKSGQGYLSKTISSDGHFAVNANYYQAYTHIKLGDSDYKKNASDELALALEGIMKSIGAQMAIHAFGNANKEDEITLDNEGNIKPKDKPKGVKDPEFTQQVKGRVHLLQLMLKSIQNAMKELQDSKEKTAKLIPVDEYIRAQKKDDSISEAERKEAEESGLIGFIEVVNKPTPWWAWFTVVLVCCLEVAAGAVLAAFTGGALGTGLIVDGIIDLAWAIKAAINGDYVSLQEFFINKAISMVIMVLTAGVGVVVAKFGARIAQFAAKWGTKFLQTSVGSVFESIFEFGKTMWSGLKGFVTKIGKAGYELLKTLGRGIRSLGAGALGLVKRLGTKINEFWETFKTTRAWQFLVRVGNKLKLPEALKYVIDGINKVKESLGKFATWIQTHISEPFITRVTPQSLRARQAAFTFKLVAKEFARLIATELKKYVKDSVTKEITNGSTGPSMDKYLGNYTSKQSYEDAFRKMKNEKLIKIVQDELAPQNPKVEESMISALLSFADEAAEKLKSEKIAKGPTVKLAKIIENGAQLLVDVYRTVGVVTSIVKYTGDLFTRFRAELDKSNLPDPTDASYIKNADGKKEYESDKENLIEELSNQIADQMADIIVQGIIVPKTEQKITEIVSNMGVFKNNKVLEKLSEIQVGLGHPERFPQASIWDIYKGLKTNRDAEHAATVEEGVHLLSSSLSAMSAISGQSIEVYGQRDYGTFPHPDESKERDHKGPTLSMVWSAKACGLGEEEEPIRIAMSRRDWASRWQFAPVVRGRDGILRIVPTPMIEGANLMESVALMSKGNYEMNLANLKYIESLY</sequence>
<dbReference type="SUPFAM" id="SSF52540">
    <property type="entry name" value="P-loop containing nucleoside triphosphate hydrolases"/>
    <property type="match status" value="2"/>
</dbReference>
<feature type="domain" description="Helicase ATP-binding" evidence="6">
    <location>
        <begin position="2974"/>
        <end position="3138"/>
    </location>
</feature>
<evidence type="ECO:0000256" key="1">
    <source>
        <dbReference type="ARBA" id="ARBA00022490"/>
    </source>
</evidence>
<feature type="coiled-coil region" evidence="4">
    <location>
        <begin position="3872"/>
        <end position="3899"/>
    </location>
</feature>
<reference evidence="9 10" key="1">
    <citation type="submission" date="2015-12" db="EMBL/GenBank/DDBJ databases">
        <title>The genome of Folsomia candida.</title>
        <authorList>
            <person name="Faddeeva A."/>
            <person name="Derks M.F."/>
            <person name="Anvar Y."/>
            <person name="Smit S."/>
            <person name="Van Straalen N."/>
            <person name="Roelofs D."/>
        </authorList>
    </citation>
    <scope>NUCLEOTIDE SEQUENCE [LARGE SCALE GENOMIC DNA]</scope>
    <source>
        <strain evidence="9 10">VU population</strain>
        <tissue evidence="9">Whole body</tissue>
    </source>
</reference>
<dbReference type="InterPro" id="IPR014001">
    <property type="entry name" value="Helicase_ATP-bd"/>
</dbReference>
<gene>
    <name evidence="9" type="ORF">Fcan01_20203</name>
</gene>
<dbReference type="InterPro" id="IPR001650">
    <property type="entry name" value="Helicase_C-like"/>
</dbReference>
<keyword evidence="5" id="KW-1133">Transmembrane helix</keyword>
<dbReference type="GO" id="GO:0017038">
    <property type="term" value="P:protein import"/>
    <property type="evidence" value="ECO:0007669"/>
    <property type="project" value="InterPro"/>
</dbReference>
<dbReference type="PROSITE" id="PS51194">
    <property type="entry name" value="HELICASE_CTER"/>
    <property type="match status" value="1"/>
</dbReference>
<evidence type="ECO:0000259" key="6">
    <source>
        <dbReference type="PROSITE" id="PS51192"/>
    </source>
</evidence>
<proteinExistence type="predicted"/>
<evidence type="ECO:0000313" key="10">
    <source>
        <dbReference type="Proteomes" id="UP000198287"/>
    </source>
</evidence>
<dbReference type="STRING" id="158441.A0A226DL09"/>
<evidence type="ECO:0000256" key="3">
    <source>
        <dbReference type="ARBA" id="ARBA00023010"/>
    </source>
</evidence>
<accession>A0A226DL09</accession>
<keyword evidence="10" id="KW-1185">Reference proteome</keyword>
<name>A0A226DL09_FOLCA</name>
<evidence type="ECO:0000256" key="5">
    <source>
        <dbReference type="SAM" id="Phobius"/>
    </source>
</evidence>
<comment type="caution">
    <text evidence="9">The sequence shown here is derived from an EMBL/GenBank/DDBJ whole genome shotgun (WGS) entry which is preliminary data.</text>
</comment>
<evidence type="ECO:0000259" key="7">
    <source>
        <dbReference type="PROSITE" id="PS51194"/>
    </source>
</evidence>
<dbReference type="PROSITE" id="PS51192">
    <property type="entry name" value="HELICASE_ATP_BIND_1"/>
    <property type="match status" value="1"/>
</dbReference>
<dbReference type="GO" id="GO:0006605">
    <property type="term" value="P:protein targeting"/>
    <property type="evidence" value="ECO:0007669"/>
    <property type="project" value="InterPro"/>
</dbReference>
<dbReference type="InterPro" id="IPR027417">
    <property type="entry name" value="P-loop_NTPase"/>
</dbReference>
<dbReference type="Pfam" id="PF07517">
    <property type="entry name" value="SecA_DEAD"/>
    <property type="match status" value="1"/>
</dbReference>
<evidence type="ECO:0000256" key="2">
    <source>
        <dbReference type="ARBA" id="ARBA00022927"/>
    </source>
</evidence>
<keyword evidence="2" id="KW-0813">Transport</keyword>
<keyword evidence="2" id="KW-0653">Protein transport</keyword>
<dbReference type="SUPFAM" id="SSF81767">
    <property type="entry name" value="Pre-protein crosslinking domain of SecA"/>
    <property type="match status" value="1"/>
</dbReference>
<dbReference type="GO" id="GO:0016020">
    <property type="term" value="C:membrane"/>
    <property type="evidence" value="ECO:0007669"/>
    <property type="project" value="InterPro"/>
</dbReference>
<dbReference type="SMART" id="SM00957">
    <property type="entry name" value="SecA_DEAD"/>
    <property type="match status" value="1"/>
</dbReference>
<dbReference type="EMBL" id="LNIX01000018">
    <property type="protein sequence ID" value="OXA45357.1"/>
    <property type="molecule type" value="Genomic_DNA"/>
</dbReference>
<dbReference type="PROSITE" id="PS51196">
    <property type="entry name" value="SECA_MOTOR_DEAD"/>
    <property type="match status" value="1"/>
</dbReference>